<dbReference type="InterPro" id="IPR006694">
    <property type="entry name" value="Fatty_acid_hydroxylase"/>
</dbReference>
<keyword evidence="3 5" id="KW-1133">Transmembrane helix</keyword>
<evidence type="ECO:0000313" key="7">
    <source>
        <dbReference type="EMBL" id="MBW8271099.1"/>
    </source>
</evidence>
<dbReference type="Proteomes" id="UP001519924">
    <property type="component" value="Unassembled WGS sequence"/>
</dbReference>
<dbReference type="InterPro" id="IPR050307">
    <property type="entry name" value="Sterol_Desaturase_Related"/>
</dbReference>
<evidence type="ECO:0000256" key="4">
    <source>
        <dbReference type="ARBA" id="ARBA00023136"/>
    </source>
</evidence>
<evidence type="ECO:0000313" key="8">
    <source>
        <dbReference type="Proteomes" id="UP001519924"/>
    </source>
</evidence>
<evidence type="ECO:0000256" key="2">
    <source>
        <dbReference type="ARBA" id="ARBA00022692"/>
    </source>
</evidence>
<dbReference type="EMBL" id="JAHZUY010000069">
    <property type="protein sequence ID" value="MBW8271099.1"/>
    <property type="molecule type" value="Genomic_DNA"/>
</dbReference>
<comment type="caution">
    <text evidence="7">The sequence shown here is derived from an EMBL/GenBank/DDBJ whole genome shotgun (WGS) entry which is preliminary data.</text>
</comment>
<comment type="subcellular location">
    <subcellularLocation>
        <location evidence="1">Membrane</location>
    </subcellularLocation>
</comment>
<evidence type="ECO:0000256" key="3">
    <source>
        <dbReference type="ARBA" id="ARBA00022989"/>
    </source>
</evidence>
<evidence type="ECO:0000256" key="1">
    <source>
        <dbReference type="ARBA" id="ARBA00004370"/>
    </source>
</evidence>
<feature type="transmembrane region" description="Helical" evidence="5">
    <location>
        <begin position="12"/>
        <end position="33"/>
    </location>
</feature>
<keyword evidence="8" id="KW-1185">Reference proteome</keyword>
<organism evidence="7 8">
    <name type="scientific">Caldovatus aquaticus</name>
    <dbReference type="NCBI Taxonomy" id="2865671"/>
    <lineage>
        <taxon>Bacteria</taxon>
        <taxon>Pseudomonadati</taxon>
        <taxon>Pseudomonadota</taxon>
        <taxon>Alphaproteobacteria</taxon>
        <taxon>Acetobacterales</taxon>
        <taxon>Roseomonadaceae</taxon>
        <taxon>Caldovatus</taxon>
    </lineage>
</organism>
<feature type="transmembrane region" description="Helical" evidence="5">
    <location>
        <begin position="148"/>
        <end position="172"/>
    </location>
</feature>
<keyword evidence="2 5" id="KW-0812">Transmembrane</keyword>
<protein>
    <submittedName>
        <fullName evidence="7">Sterol desaturase family protein</fullName>
    </submittedName>
</protein>
<feature type="transmembrane region" description="Helical" evidence="5">
    <location>
        <begin position="53"/>
        <end position="74"/>
    </location>
</feature>
<dbReference type="RefSeq" id="WP_220118876.1">
    <property type="nucleotide sequence ID" value="NZ_JAHZUY010000069.1"/>
</dbReference>
<evidence type="ECO:0000259" key="6">
    <source>
        <dbReference type="Pfam" id="PF04116"/>
    </source>
</evidence>
<keyword evidence="4 5" id="KW-0472">Membrane</keyword>
<dbReference type="Pfam" id="PF04116">
    <property type="entry name" value="FA_hydroxylase"/>
    <property type="match status" value="1"/>
</dbReference>
<evidence type="ECO:0000256" key="5">
    <source>
        <dbReference type="SAM" id="Phobius"/>
    </source>
</evidence>
<dbReference type="PANTHER" id="PTHR11863">
    <property type="entry name" value="STEROL DESATURASE"/>
    <property type="match status" value="1"/>
</dbReference>
<name>A0ABS7F6I9_9PROT</name>
<feature type="transmembrane region" description="Helical" evidence="5">
    <location>
        <begin position="86"/>
        <end position="107"/>
    </location>
</feature>
<accession>A0ABS7F6I9</accession>
<reference evidence="7 8" key="1">
    <citation type="submission" date="2021-08" db="EMBL/GenBank/DDBJ databases">
        <title>Caldovatus sediminis gen. nov., sp. nov., a moderately thermophilic bacterium isolated from a hot spring.</title>
        <authorList>
            <person name="Hu C.-J."/>
            <person name="Li W.-J."/>
            <person name="Xian W.-D."/>
        </authorList>
    </citation>
    <scope>NUCLEOTIDE SEQUENCE [LARGE SCALE GENOMIC DNA]</scope>
    <source>
        <strain evidence="7 8">SYSU G05006</strain>
    </source>
</reference>
<gene>
    <name evidence="7" type="ORF">K1J50_16570</name>
</gene>
<proteinExistence type="predicted"/>
<feature type="domain" description="Fatty acid hydroxylase" evidence="6">
    <location>
        <begin position="96"/>
        <end position="231"/>
    </location>
</feature>
<sequence length="276" mass="29729">METPPGLVAAEPLIRLAAFAGVLLLCAAGEALAPWRRPRLPRRARWPGNLGLVALDGLLLRVLFPTAAIGAALVAEAQGTGLLRRLGAPGWLAVPAAVVLLDLAIYLQHRVFHAVPALWRLHRVHHADPELDATTGLRFHPIEILLSMAIKIAVVSALGAPAVAVLLFEVLLNAGALFSHANLALPGRLDAALRLVLVTPGMHRVHHSVVPAETDCNFGFCLSWWDRLFCTYRAAPAAGEERMTVGLAVFRDPAELRLDRLLTQPFRGGTVPPRRG</sequence>